<dbReference type="PANTHER" id="PTHR35020">
    <property type="entry name" value="N-ACETYLGLUCOSAMINE-INDUCED PROTEIN 1"/>
    <property type="match status" value="1"/>
</dbReference>
<gene>
    <name evidence="1" type="ORF">BJX63DRAFT_230684</name>
</gene>
<protein>
    <recommendedName>
        <fullName evidence="3">N-acetylglucosamine-induced protein 1</fullName>
    </recommendedName>
</protein>
<sequence length="222" mass="25712">MTVEEEPPAFHLTEVDRAVLAQTDEEFIYHDWKDLQDIIARGDLGILKRKPSDLLRYLQWTKETKAQYGTITNYICLRRLKWELPREPEADGTPAPPSPPAFHNPIPFADPADYKILRNDWPYGLAKGISHLVVWSRTPIPVKDSDGVITDESHALIEEFVQRTFVARLANDKESSRLFPDPKSHVLWFKNYTALQSVRGLEHVHVLLREVPDRLLHEWTSE</sequence>
<dbReference type="Proteomes" id="UP001610334">
    <property type="component" value="Unassembled WGS sequence"/>
</dbReference>
<evidence type="ECO:0000313" key="2">
    <source>
        <dbReference type="Proteomes" id="UP001610334"/>
    </source>
</evidence>
<comment type="caution">
    <text evidence="1">The sequence shown here is derived from an EMBL/GenBank/DDBJ whole genome shotgun (WGS) entry which is preliminary data.</text>
</comment>
<organism evidence="1 2">
    <name type="scientific">Aspergillus granulosus</name>
    <dbReference type="NCBI Taxonomy" id="176169"/>
    <lineage>
        <taxon>Eukaryota</taxon>
        <taxon>Fungi</taxon>
        <taxon>Dikarya</taxon>
        <taxon>Ascomycota</taxon>
        <taxon>Pezizomycotina</taxon>
        <taxon>Eurotiomycetes</taxon>
        <taxon>Eurotiomycetidae</taxon>
        <taxon>Eurotiales</taxon>
        <taxon>Aspergillaceae</taxon>
        <taxon>Aspergillus</taxon>
        <taxon>Aspergillus subgen. Nidulantes</taxon>
    </lineage>
</organism>
<dbReference type="EMBL" id="JBFXLT010000041">
    <property type="protein sequence ID" value="KAL2813308.1"/>
    <property type="molecule type" value="Genomic_DNA"/>
</dbReference>
<dbReference type="InterPro" id="IPR022036">
    <property type="entry name" value="DUF3605"/>
</dbReference>
<evidence type="ECO:0008006" key="3">
    <source>
        <dbReference type="Google" id="ProtNLM"/>
    </source>
</evidence>
<accession>A0ABR4HCT8</accession>
<dbReference type="PANTHER" id="PTHR35020:SF2">
    <property type="entry name" value="N-ACETYLGLUCOSAMINE-INDUCED PROTEIN 1"/>
    <property type="match status" value="1"/>
</dbReference>
<dbReference type="Pfam" id="PF12239">
    <property type="entry name" value="DUF3605"/>
    <property type="match status" value="1"/>
</dbReference>
<keyword evidence="2" id="KW-1185">Reference proteome</keyword>
<reference evidence="1 2" key="1">
    <citation type="submission" date="2024-07" db="EMBL/GenBank/DDBJ databases">
        <title>Section-level genome sequencing and comparative genomics of Aspergillus sections Usti and Cavernicolus.</title>
        <authorList>
            <consortium name="Lawrence Berkeley National Laboratory"/>
            <person name="Nybo J.L."/>
            <person name="Vesth T.C."/>
            <person name="Theobald S."/>
            <person name="Frisvad J.C."/>
            <person name="Larsen T.O."/>
            <person name="Kjaerboelling I."/>
            <person name="Rothschild-Mancinelli K."/>
            <person name="Lyhne E.K."/>
            <person name="Kogle M.E."/>
            <person name="Barry K."/>
            <person name="Clum A."/>
            <person name="Na H."/>
            <person name="Ledsgaard L."/>
            <person name="Lin J."/>
            <person name="Lipzen A."/>
            <person name="Kuo A."/>
            <person name="Riley R."/>
            <person name="Mondo S."/>
            <person name="Labutti K."/>
            <person name="Haridas S."/>
            <person name="Pangalinan J."/>
            <person name="Salamov A.A."/>
            <person name="Simmons B.A."/>
            <person name="Magnuson J.K."/>
            <person name="Chen J."/>
            <person name="Drula E."/>
            <person name="Henrissat B."/>
            <person name="Wiebenga A."/>
            <person name="Lubbers R.J."/>
            <person name="Gomes A.C."/>
            <person name="Makela M.R."/>
            <person name="Stajich J."/>
            <person name="Grigoriev I.V."/>
            <person name="Mortensen U.H."/>
            <person name="De Vries R.P."/>
            <person name="Baker S.E."/>
            <person name="Andersen M.R."/>
        </authorList>
    </citation>
    <scope>NUCLEOTIDE SEQUENCE [LARGE SCALE GENOMIC DNA]</scope>
    <source>
        <strain evidence="1 2">CBS 588.65</strain>
    </source>
</reference>
<evidence type="ECO:0000313" key="1">
    <source>
        <dbReference type="EMBL" id="KAL2813308.1"/>
    </source>
</evidence>
<proteinExistence type="predicted"/>
<name>A0ABR4HCT8_9EURO</name>